<feature type="transmembrane region" description="Helical" evidence="6">
    <location>
        <begin position="347"/>
        <end position="367"/>
    </location>
</feature>
<feature type="transmembrane region" description="Helical" evidence="6">
    <location>
        <begin position="55"/>
        <end position="74"/>
    </location>
</feature>
<dbReference type="GO" id="GO:0016020">
    <property type="term" value="C:membrane"/>
    <property type="evidence" value="ECO:0007669"/>
    <property type="project" value="UniProtKB-SubCell"/>
</dbReference>
<keyword evidence="2 6" id="KW-0812">Transmembrane</keyword>
<gene>
    <name evidence="8" type="ORF">LUCI_5028</name>
</gene>
<dbReference type="InterPro" id="IPR007816">
    <property type="entry name" value="ResB-like_domain"/>
</dbReference>
<feature type="domain" description="ResB-like" evidence="7">
    <location>
        <begin position="51"/>
        <end position="299"/>
    </location>
</feature>
<evidence type="ECO:0000256" key="6">
    <source>
        <dbReference type="SAM" id="Phobius"/>
    </source>
</evidence>
<evidence type="ECO:0000256" key="4">
    <source>
        <dbReference type="ARBA" id="ARBA00022989"/>
    </source>
</evidence>
<accession>A0A498RFZ4</accession>
<dbReference type="OrthoDB" id="9770923at2"/>
<evidence type="ECO:0000256" key="5">
    <source>
        <dbReference type="ARBA" id="ARBA00023136"/>
    </source>
</evidence>
<comment type="subcellular location">
    <subcellularLocation>
        <location evidence="1">Membrane</location>
        <topology evidence="1">Multi-pass membrane protein</topology>
    </subcellularLocation>
</comment>
<evidence type="ECO:0000259" key="7">
    <source>
        <dbReference type="Pfam" id="PF05140"/>
    </source>
</evidence>
<reference evidence="8 9" key="1">
    <citation type="submission" date="2018-06" db="EMBL/GenBank/DDBJ databases">
        <authorList>
            <person name="Strepis N."/>
        </authorList>
    </citation>
    <scope>NUCLEOTIDE SEQUENCE [LARGE SCALE GENOMIC DNA]</scope>
    <source>
        <strain evidence="8">LUCI</strain>
    </source>
</reference>
<keyword evidence="5 6" id="KW-0472">Membrane</keyword>
<dbReference type="GO" id="GO:0017004">
    <property type="term" value="P:cytochrome complex assembly"/>
    <property type="evidence" value="ECO:0007669"/>
    <property type="project" value="UniProtKB-KW"/>
</dbReference>
<evidence type="ECO:0000256" key="3">
    <source>
        <dbReference type="ARBA" id="ARBA00022748"/>
    </source>
</evidence>
<name>A0A498RFZ4_9FIRM</name>
<evidence type="ECO:0000313" key="9">
    <source>
        <dbReference type="Proteomes" id="UP000277811"/>
    </source>
</evidence>
<dbReference type="Pfam" id="PF05140">
    <property type="entry name" value="ResB"/>
    <property type="match status" value="2"/>
</dbReference>
<feature type="domain" description="ResB-like" evidence="7">
    <location>
        <begin position="331"/>
        <end position="389"/>
    </location>
</feature>
<sequence>MVNPSLLTAMKEILLPPAVKCLRTVAAMETGFALLFLLIGLSVAGALLRPHLYHTLWFSLPAGLLCLNLALNSWRQFCSLFKAPFGVSLLPPGGIESCPVYRCLPVPTGEKKTLSLAASRLKSQGFRLQPLAERQESGFYAVKGWPAPWGTLAVHIALLLIISGAAYGRQHEFTVNTFLPAGGIYELNTAGNTRLTLRLHNFITRYYRDGTFSDWISDVSLEQNGHELVRQKVKVNEPLNYKGLKIYQMSYSNRIRTQVLTSSGAAGREALLKEGDILTVDEPAGLAIQPVGVTPQGRIFYWVYHQGQPFCQGTISPEKPLSLTSRVSVRFGPVIPFSGLYIKRDPAVPWLGIGFVLLTAGLFLSLYSRRVSLWLTVTTSQGTLVRLGSWNGEAAAILDNLRLDSTLSRKQGE</sequence>
<feature type="transmembrane region" description="Helical" evidence="6">
    <location>
        <begin position="25"/>
        <end position="48"/>
    </location>
</feature>
<dbReference type="EMBL" id="UPPP01000133">
    <property type="protein sequence ID" value="VBB09730.1"/>
    <property type="molecule type" value="Genomic_DNA"/>
</dbReference>
<protein>
    <recommendedName>
        <fullName evidence="7">ResB-like domain-containing protein</fullName>
    </recommendedName>
</protein>
<dbReference type="InterPro" id="IPR023494">
    <property type="entry name" value="Cyt_c_bgen_Ccs1/CcsB/ResB"/>
</dbReference>
<dbReference type="AlphaFoldDB" id="A0A498RFZ4"/>
<keyword evidence="9" id="KW-1185">Reference proteome</keyword>
<keyword evidence="3" id="KW-0201">Cytochrome c-type biogenesis</keyword>
<organism evidence="8 9">
    <name type="scientific">Lucifera butyrica</name>
    <dbReference type="NCBI Taxonomy" id="1351585"/>
    <lineage>
        <taxon>Bacteria</taxon>
        <taxon>Bacillati</taxon>
        <taxon>Bacillota</taxon>
        <taxon>Negativicutes</taxon>
        <taxon>Veillonellales</taxon>
        <taxon>Veillonellaceae</taxon>
        <taxon>Lucifera</taxon>
    </lineage>
</organism>
<evidence type="ECO:0000256" key="2">
    <source>
        <dbReference type="ARBA" id="ARBA00022692"/>
    </source>
</evidence>
<dbReference type="Proteomes" id="UP000277811">
    <property type="component" value="Unassembled WGS sequence"/>
</dbReference>
<evidence type="ECO:0000313" key="8">
    <source>
        <dbReference type="EMBL" id="VBB09730.1"/>
    </source>
</evidence>
<dbReference type="PANTHER" id="PTHR31566:SF0">
    <property type="entry name" value="CYTOCHROME C BIOGENESIS PROTEIN CCS1, CHLOROPLASTIC"/>
    <property type="match status" value="1"/>
</dbReference>
<dbReference type="PANTHER" id="PTHR31566">
    <property type="entry name" value="CYTOCHROME C BIOGENESIS PROTEIN CCS1, CHLOROPLASTIC"/>
    <property type="match status" value="1"/>
</dbReference>
<keyword evidence="4 6" id="KW-1133">Transmembrane helix</keyword>
<proteinExistence type="predicted"/>
<evidence type="ECO:0000256" key="1">
    <source>
        <dbReference type="ARBA" id="ARBA00004141"/>
    </source>
</evidence>